<evidence type="ECO:0000259" key="4">
    <source>
        <dbReference type="Pfam" id="PF01757"/>
    </source>
</evidence>
<keyword evidence="3" id="KW-1133">Transmembrane helix</keyword>
<keyword evidence="3" id="KW-0472">Membrane</keyword>
<accession>I0JRI7</accession>
<reference evidence="5 6" key="1">
    <citation type="journal article" date="2013" name="Environ. Microbiol.">
        <title>Chloride and organic osmolytes: a hybrid strategy to cope with elevated salinities by the moderately halophilic, chloride-dependent bacterium Halobacillus halophilus.</title>
        <authorList>
            <person name="Saum S.H."/>
            <person name="Pfeiffer F."/>
            <person name="Palm P."/>
            <person name="Rampp M."/>
            <person name="Schuster S.C."/>
            <person name="Muller V."/>
            <person name="Oesterhelt D."/>
        </authorList>
    </citation>
    <scope>NUCLEOTIDE SEQUENCE [LARGE SCALE GENOMIC DNA]</scope>
    <source>
        <strain evidence="6">ATCC 35676 / DSM 2266 / JCM 20832 / KCTC 3685 / LMG 17431 / NBRC 102448 / NCIMB 2269</strain>
    </source>
</reference>
<sequence length="203" mass="23785">MSGFVLALPFYYGKKQQYIPFILKRFLRIYIPYLISILLAFLLFALFGKGGINELGGWFSEKWTGSFELSNFISHIFLIGNYETTNVNPVVWTLIHEMRISIIFPVILWITFKFKPIKVLLLAAFLSIVSGYSSVYGINESLGFHTSYLDTLHYSFMFLIGALLAKNIKTLITHFQKLTKMRKIYENYEYECFNNIFKKIFRN</sequence>
<comment type="similarity">
    <text evidence="2">Belongs to the acyltransferase 3 family.</text>
</comment>
<dbReference type="PATRIC" id="fig|866895.3.peg.3453"/>
<evidence type="ECO:0000313" key="6">
    <source>
        <dbReference type="Proteomes" id="UP000007397"/>
    </source>
</evidence>
<feature type="transmembrane region" description="Helical" evidence="3">
    <location>
        <begin position="151"/>
        <end position="172"/>
    </location>
</feature>
<feature type="transmembrane region" description="Helical" evidence="3">
    <location>
        <begin position="90"/>
        <end position="112"/>
    </location>
</feature>
<feature type="transmembrane region" description="Helical" evidence="3">
    <location>
        <begin position="29"/>
        <end position="48"/>
    </location>
</feature>
<name>I0JRI7_HALH3</name>
<feature type="transmembrane region" description="Helical" evidence="3">
    <location>
        <begin position="119"/>
        <end position="139"/>
    </location>
</feature>
<dbReference type="AlphaFoldDB" id="I0JRI7"/>
<keyword evidence="5" id="KW-0808">Transferase</keyword>
<dbReference type="HOGENOM" id="CLU_1347348_0_0_9"/>
<evidence type="ECO:0000256" key="1">
    <source>
        <dbReference type="ARBA" id="ARBA00004370"/>
    </source>
</evidence>
<protein>
    <submittedName>
        <fullName evidence="5">Acyltransferase family protein</fullName>
    </submittedName>
</protein>
<organism evidence="5 6">
    <name type="scientific">Halobacillus halophilus (strain ATCC 35676 / DSM 2266 / JCM 20832 / KCTC 3685 / LMG 17431 / NBRC 102448 / NCIMB 2269)</name>
    <name type="common">Sporosarcina halophila</name>
    <dbReference type="NCBI Taxonomy" id="866895"/>
    <lineage>
        <taxon>Bacteria</taxon>
        <taxon>Bacillati</taxon>
        <taxon>Bacillota</taxon>
        <taxon>Bacilli</taxon>
        <taxon>Bacillales</taxon>
        <taxon>Bacillaceae</taxon>
        <taxon>Halobacillus</taxon>
    </lineage>
</organism>
<keyword evidence="3" id="KW-0812">Transmembrane</keyword>
<dbReference type="STRING" id="866895.HBHAL_4418"/>
<comment type="subcellular location">
    <subcellularLocation>
        <location evidence="1">Membrane</location>
    </subcellularLocation>
</comment>
<dbReference type="eggNOG" id="COG1835">
    <property type="taxonomic scope" value="Bacteria"/>
</dbReference>
<keyword evidence="5" id="KW-0012">Acyltransferase</keyword>
<gene>
    <name evidence="5" type="ordered locus">HBHAL_4418</name>
</gene>
<dbReference type="KEGG" id="hhd:HBHAL_4418"/>
<dbReference type="EMBL" id="HE717023">
    <property type="protein sequence ID" value="CCG46758.1"/>
    <property type="molecule type" value="Genomic_DNA"/>
</dbReference>
<feature type="domain" description="Acyltransferase 3" evidence="4">
    <location>
        <begin position="1"/>
        <end position="177"/>
    </location>
</feature>
<proteinExistence type="inferred from homology"/>
<evidence type="ECO:0000256" key="2">
    <source>
        <dbReference type="ARBA" id="ARBA00007400"/>
    </source>
</evidence>
<dbReference type="Pfam" id="PF01757">
    <property type="entry name" value="Acyl_transf_3"/>
    <property type="match status" value="1"/>
</dbReference>
<dbReference type="InterPro" id="IPR002656">
    <property type="entry name" value="Acyl_transf_3_dom"/>
</dbReference>
<evidence type="ECO:0000313" key="5">
    <source>
        <dbReference type="EMBL" id="CCG46758.1"/>
    </source>
</evidence>
<evidence type="ECO:0000256" key="3">
    <source>
        <dbReference type="SAM" id="Phobius"/>
    </source>
</evidence>
<dbReference type="Proteomes" id="UP000007397">
    <property type="component" value="Chromosome"/>
</dbReference>
<dbReference type="RefSeq" id="WP_014644643.1">
    <property type="nucleotide sequence ID" value="NC_017668.1"/>
</dbReference>
<keyword evidence="6" id="KW-1185">Reference proteome</keyword>
<dbReference type="GO" id="GO:0016747">
    <property type="term" value="F:acyltransferase activity, transferring groups other than amino-acyl groups"/>
    <property type="evidence" value="ECO:0007669"/>
    <property type="project" value="InterPro"/>
</dbReference>